<dbReference type="InterPro" id="IPR039866">
    <property type="entry name" value="CPQ"/>
</dbReference>
<evidence type="ECO:0000256" key="4">
    <source>
        <dbReference type="ARBA" id="ARBA00004613"/>
    </source>
</evidence>
<gene>
    <name evidence="23" type="ORF">C4F49_12880</name>
</gene>
<evidence type="ECO:0000256" key="3">
    <source>
        <dbReference type="ARBA" id="ARBA00004555"/>
    </source>
</evidence>
<feature type="signal peptide" evidence="21">
    <location>
        <begin position="1"/>
        <end position="28"/>
    </location>
</feature>
<evidence type="ECO:0000313" key="23">
    <source>
        <dbReference type="EMBL" id="MBE8714576.1"/>
    </source>
</evidence>
<dbReference type="Pfam" id="PF04389">
    <property type="entry name" value="Peptidase_M28"/>
    <property type="match status" value="1"/>
</dbReference>
<evidence type="ECO:0000256" key="9">
    <source>
        <dbReference type="ARBA" id="ARBA00022723"/>
    </source>
</evidence>
<proteinExistence type="predicted"/>
<evidence type="ECO:0000256" key="11">
    <source>
        <dbReference type="ARBA" id="ARBA00022801"/>
    </source>
</evidence>
<keyword evidence="16" id="KW-0865">Zymogen</keyword>
<keyword evidence="14" id="KW-0333">Golgi apparatus</keyword>
<evidence type="ECO:0000256" key="5">
    <source>
        <dbReference type="ARBA" id="ARBA00014116"/>
    </source>
</evidence>
<comment type="caution">
    <text evidence="23">The sequence shown here is derived from an EMBL/GenBank/DDBJ whole genome shotgun (WGS) entry which is preliminary data.</text>
</comment>
<protein>
    <recommendedName>
        <fullName evidence="5">Carboxypeptidase Q</fullName>
    </recommendedName>
    <alternativeName>
        <fullName evidence="20">Plasma glutamate carboxypeptidase</fullName>
    </alternativeName>
</protein>
<keyword evidence="13" id="KW-0862">Zinc</keyword>
<dbReference type="GO" id="GO:0005764">
    <property type="term" value="C:lysosome"/>
    <property type="evidence" value="ECO:0007669"/>
    <property type="project" value="UniProtKB-SubCell"/>
</dbReference>
<evidence type="ECO:0000259" key="22">
    <source>
        <dbReference type="Pfam" id="PF04389"/>
    </source>
</evidence>
<dbReference type="GO" id="GO:0070573">
    <property type="term" value="F:metallodipeptidase activity"/>
    <property type="evidence" value="ECO:0007669"/>
    <property type="project" value="InterPro"/>
</dbReference>
<organism evidence="23 24">
    <name type="scientific">Sphingobacterium hungaricum</name>
    <dbReference type="NCBI Taxonomy" id="2082723"/>
    <lineage>
        <taxon>Bacteria</taxon>
        <taxon>Pseudomonadati</taxon>
        <taxon>Bacteroidota</taxon>
        <taxon>Sphingobacteriia</taxon>
        <taxon>Sphingobacteriales</taxon>
        <taxon>Sphingobacteriaceae</taxon>
        <taxon>Sphingobacterium</taxon>
    </lineage>
</organism>
<evidence type="ECO:0000256" key="18">
    <source>
        <dbReference type="ARBA" id="ARBA00023228"/>
    </source>
</evidence>
<evidence type="ECO:0000256" key="6">
    <source>
        <dbReference type="ARBA" id="ARBA00022525"/>
    </source>
</evidence>
<dbReference type="GO" id="GO:0006508">
    <property type="term" value="P:proteolysis"/>
    <property type="evidence" value="ECO:0007669"/>
    <property type="project" value="UniProtKB-KW"/>
</dbReference>
<evidence type="ECO:0000313" key="24">
    <source>
        <dbReference type="Proteomes" id="UP000616201"/>
    </source>
</evidence>
<evidence type="ECO:0000256" key="14">
    <source>
        <dbReference type="ARBA" id="ARBA00023034"/>
    </source>
</evidence>
<evidence type="ECO:0000256" key="17">
    <source>
        <dbReference type="ARBA" id="ARBA00023180"/>
    </source>
</evidence>
<keyword evidence="6" id="KW-0964">Secreted</keyword>
<dbReference type="PANTHER" id="PTHR12053">
    <property type="entry name" value="PROTEASE FAMILY M28 PLASMA GLUTAMATE CARBOXYPEPTIDASE-RELATED"/>
    <property type="match status" value="1"/>
</dbReference>
<evidence type="ECO:0000256" key="8">
    <source>
        <dbReference type="ARBA" id="ARBA00022670"/>
    </source>
</evidence>
<dbReference type="GO" id="GO:0005576">
    <property type="term" value="C:extracellular region"/>
    <property type="evidence" value="ECO:0007669"/>
    <property type="project" value="UniProtKB-SubCell"/>
</dbReference>
<keyword evidence="10 21" id="KW-0732">Signal</keyword>
<reference evidence="23" key="1">
    <citation type="submission" date="2018-02" db="EMBL/GenBank/DDBJ databases">
        <authorList>
            <person name="Vasarhelyi B.M."/>
            <person name="Deshmukh S."/>
            <person name="Balint B."/>
            <person name="Kukolya J."/>
        </authorList>
    </citation>
    <scope>NUCLEOTIDE SEQUENCE</scope>
    <source>
        <strain evidence="23">KB22</strain>
    </source>
</reference>
<evidence type="ECO:0000256" key="2">
    <source>
        <dbReference type="ARBA" id="ARBA00004371"/>
    </source>
</evidence>
<keyword evidence="9" id="KW-0479">Metal-binding</keyword>
<comment type="subunit">
    <text evidence="19">Homodimer. The monomeric form is inactive while the homodimer is active.</text>
</comment>
<dbReference type="EMBL" id="PRDK01000006">
    <property type="protein sequence ID" value="MBE8714576.1"/>
    <property type="molecule type" value="Genomic_DNA"/>
</dbReference>
<evidence type="ECO:0000256" key="16">
    <source>
        <dbReference type="ARBA" id="ARBA00023145"/>
    </source>
</evidence>
<dbReference type="PANTHER" id="PTHR12053:SF3">
    <property type="entry name" value="CARBOXYPEPTIDASE Q"/>
    <property type="match status" value="1"/>
</dbReference>
<keyword evidence="18" id="KW-0458">Lysosome</keyword>
<comment type="subcellular location">
    <subcellularLocation>
        <location evidence="1">Endoplasmic reticulum</location>
    </subcellularLocation>
    <subcellularLocation>
        <location evidence="3">Golgi apparatus</location>
    </subcellularLocation>
    <subcellularLocation>
        <location evidence="2">Lysosome</location>
    </subcellularLocation>
    <subcellularLocation>
        <location evidence="4">Secreted</location>
    </subcellularLocation>
</comment>
<dbReference type="GO" id="GO:0046872">
    <property type="term" value="F:metal ion binding"/>
    <property type="evidence" value="ECO:0007669"/>
    <property type="project" value="UniProtKB-KW"/>
</dbReference>
<evidence type="ECO:0000256" key="13">
    <source>
        <dbReference type="ARBA" id="ARBA00022833"/>
    </source>
</evidence>
<sequence>MFNISINTKMKNYLFSIYLLFSVPSALIAQQDSIMLDKIYEESLYRGEAYTNLHYLTKKIGHRIAGSAQAEEAVNWSKGLMEKLPFDRVYLQEVTVPYWDRGEKEVAKIVGSNESLAVLALGGSVATPKDGITAEVLEIENLSDLEKHGENVAGKIVFVNKPWDESIVETGVAYGLNSSQRSRGPSQAAKFGAVAYFFRSLSSSPDDAYPHTGGTGYTKGIDSIPAAAISAVSATKLSTTLKANPKLKVYFKQNSAWKGLVETHNVIAEWKGTDKPTDIITIGGHIDSWDVGEGAHDNGTGTMGTLDAMRTLMVLGYKPKHSIRLVFYMNEENGVQGAIKYGEEASQKKEHIVAAIESDAGGFAPRGFDIKASKEKVSWIQNNWKPLFEQKFWVSRFLEGSPGVDSGVWGRQFPNTIMFNFRPDPHRYFDLHHTEKDVFEAVDRRELQSGVAAIASLLYLLDQHMEEIQ</sequence>
<keyword evidence="7" id="KW-0121">Carboxypeptidase</keyword>
<dbReference type="GO" id="GO:0004180">
    <property type="term" value="F:carboxypeptidase activity"/>
    <property type="evidence" value="ECO:0007669"/>
    <property type="project" value="UniProtKB-KW"/>
</dbReference>
<dbReference type="InterPro" id="IPR007484">
    <property type="entry name" value="Peptidase_M28"/>
</dbReference>
<keyword evidence="11" id="KW-0378">Hydrolase</keyword>
<feature type="chain" id="PRO_5037089551" description="Carboxypeptidase Q" evidence="21">
    <location>
        <begin position="29"/>
        <end position="469"/>
    </location>
</feature>
<evidence type="ECO:0000256" key="12">
    <source>
        <dbReference type="ARBA" id="ARBA00022824"/>
    </source>
</evidence>
<evidence type="ECO:0000256" key="1">
    <source>
        <dbReference type="ARBA" id="ARBA00004240"/>
    </source>
</evidence>
<keyword evidence="24" id="KW-1185">Reference proteome</keyword>
<name>A0A928V080_9SPHI</name>
<evidence type="ECO:0000256" key="15">
    <source>
        <dbReference type="ARBA" id="ARBA00023049"/>
    </source>
</evidence>
<keyword evidence="17" id="KW-0325">Glycoprotein</keyword>
<dbReference type="Proteomes" id="UP000616201">
    <property type="component" value="Unassembled WGS sequence"/>
</dbReference>
<dbReference type="AlphaFoldDB" id="A0A928V080"/>
<evidence type="ECO:0000256" key="21">
    <source>
        <dbReference type="SAM" id="SignalP"/>
    </source>
</evidence>
<evidence type="ECO:0000256" key="7">
    <source>
        <dbReference type="ARBA" id="ARBA00022645"/>
    </source>
</evidence>
<feature type="domain" description="Peptidase M28" evidence="22">
    <location>
        <begin position="265"/>
        <end position="452"/>
    </location>
</feature>
<evidence type="ECO:0000256" key="19">
    <source>
        <dbReference type="ARBA" id="ARBA00025833"/>
    </source>
</evidence>
<evidence type="ECO:0000256" key="20">
    <source>
        <dbReference type="ARBA" id="ARBA00033328"/>
    </source>
</evidence>
<keyword evidence="15" id="KW-0482">Metalloprotease</keyword>
<dbReference type="Gene3D" id="3.40.630.10">
    <property type="entry name" value="Zn peptidases"/>
    <property type="match status" value="1"/>
</dbReference>
<keyword evidence="8" id="KW-0645">Protease</keyword>
<keyword evidence="12" id="KW-0256">Endoplasmic reticulum</keyword>
<dbReference type="SUPFAM" id="SSF53187">
    <property type="entry name" value="Zn-dependent exopeptidases"/>
    <property type="match status" value="1"/>
</dbReference>
<dbReference type="Gene3D" id="3.50.30.30">
    <property type="match status" value="1"/>
</dbReference>
<accession>A0A928V080</accession>
<evidence type="ECO:0000256" key="10">
    <source>
        <dbReference type="ARBA" id="ARBA00022729"/>
    </source>
</evidence>